<evidence type="ECO:0000313" key="1">
    <source>
        <dbReference type="EMBL" id="ABX31679.1"/>
    </source>
</evidence>
<protein>
    <submittedName>
        <fullName evidence="1">Esterase</fullName>
    </submittedName>
</protein>
<dbReference type="SUPFAM" id="SSF53474">
    <property type="entry name" value="alpha/beta-Hydrolases"/>
    <property type="match status" value="1"/>
</dbReference>
<accession>A9BJT6</accession>
<dbReference type="HOGENOM" id="CLU_037618_3_0_0"/>
<organism evidence="1 2">
    <name type="scientific">Petrotoga mobilis (strain DSM 10674 / SJ95)</name>
    <dbReference type="NCBI Taxonomy" id="403833"/>
    <lineage>
        <taxon>Bacteria</taxon>
        <taxon>Thermotogati</taxon>
        <taxon>Thermotogota</taxon>
        <taxon>Thermotogae</taxon>
        <taxon>Petrotogales</taxon>
        <taxon>Petrotogaceae</taxon>
        <taxon>Petrotoga</taxon>
    </lineage>
</organism>
<evidence type="ECO:0000313" key="2">
    <source>
        <dbReference type="Proteomes" id="UP000000789"/>
    </source>
</evidence>
<sequence length="265" mass="30088">MALLEVNFMSRSLMRKVPIMVVLPMDKANLSGKSEITDNDNNTFKTLYLLHGIFGNYSDWVSETRIQRLAEGRNLAVVMPSGENSFYLDQPESGNFYGEFIGRELVNITRKMFPLSRKKEDTFIAGLSMGGYGAIRNGLKYHETFGCVAGLSSALNFEQMLDESYQVIACKKSAFGDPKEAILSDKNPKVLVKNIKENPLGQFPKMYMACGTEDNLINSNRDFRDFLIENNVDLTYEEGPGAHTWEFWDTYIEKVLDWLPLKKPS</sequence>
<name>A9BJT6_PETMO</name>
<dbReference type="KEGG" id="pmo:Pmob_0957"/>
<dbReference type="STRING" id="403833.Pmob_0957"/>
<dbReference type="PANTHER" id="PTHR48098:SF1">
    <property type="entry name" value="DIACYLGLYCEROL ACYLTRANSFERASE_MYCOLYLTRANSFERASE AG85A"/>
    <property type="match status" value="1"/>
</dbReference>
<dbReference type="Proteomes" id="UP000000789">
    <property type="component" value="Chromosome"/>
</dbReference>
<gene>
    <name evidence="1" type="ordered locus">Pmob_0957</name>
</gene>
<dbReference type="OrthoDB" id="9764953at2"/>
<dbReference type="Gene3D" id="3.40.50.1820">
    <property type="entry name" value="alpha/beta hydrolase"/>
    <property type="match status" value="1"/>
</dbReference>
<dbReference type="ESTHER" id="petmo-a9bjt6">
    <property type="family name" value="A85-EsteraseD-FGH"/>
</dbReference>
<reference evidence="1" key="1">
    <citation type="submission" date="2007-11" db="EMBL/GenBank/DDBJ databases">
        <title>Complete sequence of Petroga mobilis SJ95.</title>
        <authorList>
            <consortium name="US DOE Joint Genome Institute"/>
            <person name="Copeland A."/>
            <person name="Lucas S."/>
            <person name="Lapidus A."/>
            <person name="Barry K."/>
            <person name="Glavina del Rio T."/>
            <person name="Dalin E."/>
            <person name="Tice H."/>
            <person name="Pitluck S."/>
            <person name="Meincke L."/>
            <person name="Brettin T."/>
            <person name="Bruce D."/>
            <person name="Detter J.C."/>
            <person name="Han C."/>
            <person name="Kuske C.R."/>
            <person name="Schmutz J."/>
            <person name="Larimer F."/>
            <person name="Land M."/>
            <person name="Hauser L."/>
            <person name="Kyrpides N."/>
            <person name="Mikhailova N."/>
            <person name="Noll K."/>
            <person name="Richardson P."/>
        </authorList>
    </citation>
    <scope>NUCLEOTIDE SEQUENCE [LARGE SCALE GENOMIC DNA]</scope>
    <source>
        <strain evidence="1">SJ95</strain>
    </source>
</reference>
<dbReference type="InterPro" id="IPR029058">
    <property type="entry name" value="AB_hydrolase_fold"/>
</dbReference>
<dbReference type="InterPro" id="IPR000801">
    <property type="entry name" value="Esterase-like"/>
</dbReference>
<dbReference type="RefSeq" id="WP_012208782.1">
    <property type="nucleotide sequence ID" value="NC_010003.1"/>
</dbReference>
<keyword evidence="2" id="KW-1185">Reference proteome</keyword>
<dbReference type="AlphaFoldDB" id="A9BJT6"/>
<dbReference type="GO" id="GO:0016747">
    <property type="term" value="F:acyltransferase activity, transferring groups other than amino-acyl groups"/>
    <property type="evidence" value="ECO:0007669"/>
    <property type="project" value="TreeGrafter"/>
</dbReference>
<dbReference type="EMBL" id="CP000879">
    <property type="protein sequence ID" value="ABX31679.1"/>
    <property type="molecule type" value="Genomic_DNA"/>
</dbReference>
<proteinExistence type="predicted"/>
<dbReference type="InterPro" id="IPR050583">
    <property type="entry name" value="Mycobacterial_A85_antigen"/>
</dbReference>
<dbReference type="PANTHER" id="PTHR48098">
    <property type="entry name" value="ENTEROCHELIN ESTERASE-RELATED"/>
    <property type="match status" value="1"/>
</dbReference>
<dbReference type="Pfam" id="PF00756">
    <property type="entry name" value="Esterase"/>
    <property type="match status" value="1"/>
</dbReference>
<dbReference type="eggNOG" id="COG0627">
    <property type="taxonomic scope" value="Bacteria"/>
</dbReference>